<evidence type="ECO:0000313" key="4">
    <source>
        <dbReference type="Ensembl" id="ENSMNEP00000017008.1"/>
    </source>
</evidence>
<evidence type="ECO:0000313" key="5">
    <source>
        <dbReference type="Proteomes" id="UP000233120"/>
    </source>
</evidence>
<dbReference type="PANTHER" id="PTHR43943:SF3">
    <property type="entry name" value="DEHYDROGENASE_REDUCTASE SDR FAMILY MEMBER 2, MITOCHONDRIAL"/>
    <property type="match status" value="1"/>
</dbReference>
<dbReference type="SUPFAM" id="SSF51735">
    <property type="entry name" value="NAD(P)-binding Rossmann-fold domains"/>
    <property type="match status" value="1"/>
</dbReference>
<dbReference type="Proteomes" id="UP000233120">
    <property type="component" value="Unassembled WGS sequence"/>
</dbReference>
<reference evidence="4" key="2">
    <citation type="submission" date="2025-09" db="UniProtKB">
        <authorList>
            <consortium name="Ensembl"/>
        </authorList>
    </citation>
    <scope>IDENTIFICATION</scope>
</reference>
<gene>
    <name evidence="4" type="primary">DHRS2</name>
</gene>
<accession>A0A2K6C039</accession>
<dbReference type="PANTHER" id="PTHR43943">
    <property type="entry name" value="DEHYDROGENASE/REDUCTASE (SDR FAMILY) MEMBER 4"/>
    <property type="match status" value="1"/>
</dbReference>
<dbReference type="Bgee" id="ENSMNEG00000032514">
    <property type="expression patterns" value="Expressed in lung and 1 other cell type or tissue"/>
</dbReference>
<dbReference type="GO" id="GO:0004090">
    <property type="term" value="F:carbonyl reductase (NADPH) activity"/>
    <property type="evidence" value="ECO:0007669"/>
    <property type="project" value="TreeGrafter"/>
</dbReference>
<evidence type="ECO:0000256" key="3">
    <source>
        <dbReference type="RuleBase" id="RU000363"/>
    </source>
</evidence>
<dbReference type="PRINTS" id="PR00080">
    <property type="entry name" value="SDRFAMILY"/>
</dbReference>
<comment type="similarity">
    <text evidence="1 3">Belongs to the short-chain dehydrogenases/reductases (SDR) family.</text>
</comment>
<dbReference type="Pfam" id="PF00106">
    <property type="entry name" value="adh_short"/>
    <property type="match status" value="1"/>
</dbReference>
<dbReference type="Gene3D" id="3.40.50.720">
    <property type="entry name" value="NAD(P)-binding Rossmann-like Domain"/>
    <property type="match status" value="1"/>
</dbReference>
<dbReference type="InterPro" id="IPR036291">
    <property type="entry name" value="NAD(P)-bd_dom_sf"/>
</dbReference>
<name>A0A2K6C039_MACNE</name>
<dbReference type="GeneTree" id="ENSGT00940000162664"/>
<dbReference type="FunFam" id="3.40.50.720:FF:000084">
    <property type="entry name" value="Short-chain dehydrogenase reductase"/>
    <property type="match status" value="1"/>
</dbReference>
<dbReference type="PROSITE" id="PS00061">
    <property type="entry name" value="ADH_SHORT"/>
    <property type="match status" value="1"/>
</dbReference>
<reference evidence="4" key="1">
    <citation type="submission" date="2025-08" db="UniProtKB">
        <authorList>
            <consortium name="Ensembl"/>
        </authorList>
    </citation>
    <scope>IDENTIFICATION</scope>
</reference>
<evidence type="ECO:0000256" key="2">
    <source>
        <dbReference type="ARBA" id="ARBA00023002"/>
    </source>
</evidence>
<dbReference type="InterPro" id="IPR020904">
    <property type="entry name" value="Sc_DH/Rdtase_CS"/>
</dbReference>
<dbReference type="Ensembl" id="ENSMNET00000041231.1">
    <property type="protein sequence ID" value="ENSMNEP00000017008.1"/>
    <property type="gene ID" value="ENSMNEG00000032514.1"/>
</dbReference>
<dbReference type="PRINTS" id="PR00081">
    <property type="entry name" value="GDHRDH"/>
</dbReference>
<proteinExistence type="inferred from homology"/>
<evidence type="ECO:0000256" key="1">
    <source>
        <dbReference type="ARBA" id="ARBA00006484"/>
    </source>
</evidence>
<sequence>MLPAVARGHRGWFHPCARLSVRMSSTGIDRKGILAERVAVVTGSTSGIGFAIARRLAQDGAHVVISSRKQQNVDRAAAQLQREGLSVAGIVCHVGKAEDRERLVATALEHCGGIDFLVCCAGVNSLVGSTLGTSEQIWDKILNVNVKSPALLLSQLLPYMEKRKGAVTLVSSVAAYFPRMELGVYNVSKTALLALTRTPALELAPKDIRVNCLVPGVIKTDFSKVRVRHPRRNSGSRRGGEDEAAGGVAAYGGLPHLNMLVSTTMLVPSGQAAGKEAVPLGSGGRVLLVCCYI</sequence>
<keyword evidence="2" id="KW-0560">Oxidoreductase</keyword>
<organism evidence="4 5">
    <name type="scientific">Macaca nemestrina</name>
    <name type="common">Pig-tailed macaque</name>
    <dbReference type="NCBI Taxonomy" id="9545"/>
    <lineage>
        <taxon>Eukaryota</taxon>
        <taxon>Metazoa</taxon>
        <taxon>Chordata</taxon>
        <taxon>Craniata</taxon>
        <taxon>Vertebrata</taxon>
        <taxon>Euteleostomi</taxon>
        <taxon>Mammalia</taxon>
        <taxon>Eutheria</taxon>
        <taxon>Euarchontoglires</taxon>
        <taxon>Primates</taxon>
        <taxon>Haplorrhini</taxon>
        <taxon>Catarrhini</taxon>
        <taxon>Cercopithecidae</taxon>
        <taxon>Cercopithecinae</taxon>
        <taxon>Macaca</taxon>
    </lineage>
</organism>
<dbReference type="InterPro" id="IPR002347">
    <property type="entry name" value="SDR_fam"/>
</dbReference>
<dbReference type="AlphaFoldDB" id="A0A2K6C039"/>
<keyword evidence="5" id="KW-1185">Reference proteome</keyword>
<protein>
    <submittedName>
        <fullName evidence="4">Dehydrogenase/reductase 2</fullName>
    </submittedName>
</protein>